<accession>A0A8X8BWT9</accession>
<feature type="region of interest" description="Disordered" evidence="4">
    <location>
        <begin position="1"/>
        <end position="23"/>
    </location>
</feature>
<keyword evidence="3" id="KW-0175">Coiled coil</keyword>
<dbReference type="GO" id="GO:0005096">
    <property type="term" value="F:GTPase activator activity"/>
    <property type="evidence" value="ECO:0007669"/>
    <property type="project" value="UniProtKB-KW"/>
</dbReference>
<feature type="compositionally biased region" description="Basic and acidic residues" evidence="4">
    <location>
        <begin position="637"/>
        <end position="650"/>
    </location>
</feature>
<protein>
    <submittedName>
        <fullName evidence="7">RHG25 protein</fullName>
    </submittedName>
</protein>
<dbReference type="GO" id="GO:0007165">
    <property type="term" value="P:signal transduction"/>
    <property type="evidence" value="ECO:0007669"/>
    <property type="project" value="InterPro"/>
</dbReference>
<dbReference type="GO" id="GO:0001891">
    <property type="term" value="C:phagocytic cup"/>
    <property type="evidence" value="ECO:0007669"/>
    <property type="project" value="TreeGrafter"/>
</dbReference>
<dbReference type="PROSITE" id="PS50238">
    <property type="entry name" value="RHOGAP"/>
    <property type="match status" value="1"/>
</dbReference>
<evidence type="ECO:0000256" key="2">
    <source>
        <dbReference type="ARBA" id="ARBA00022553"/>
    </source>
</evidence>
<dbReference type="SMART" id="SM00233">
    <property type="entry name" value="PH"/>
    <property type="match status" value="1"/>
</dbReference>
<sequence length="668" mass="75395">MMPAESSSGLGHPGSASHLERPMKTGWLKKQRSIVKNWQMKFFVLRGSILYYYKDDKDTAIQVSGVTKGDKGWDVQGSIPLQGTQVNELLSNPDEAGKFQFEIIPVNADRDRVYQDSHVLMANSQNEMEEWVKTIRRVMGTPSSGVVFGQRLADTILYEQKFEQHQVPILVEKCVQFIREHGLSEEGIFRLPGQDNQVKQFRDAFDAGERPSFPSETDVHTVASLFKLYLRELPEPVIPWSQYDDFLNCSQHLNVTDMTGWENLEKQIALLPPENYSLLSYICRFLYEVQLNSSVNKMSVENLATVIGVNILRPRVEDPFSIMKGTLQIQKLMTVMISHHKELFPKSKDIPALSPVVKNDNKKSNVPRSSVGWDVAEDPSQSVTNNVKEGQVLSESAEDLTSCGSAAWGERGNDEKSSLSFKLRKRTQTLPSRRSTFSSQGEENGCTEATGKRVGVFSNDFWNLEPSSASSEADKNTLSEDIFLALQWQNVSKCQRSSVLNKSFHSDGGEIKHHYGGTWEAQPKSPQPEMENKGATPNLTLAPSSPSTTSRELLIPKLSDSGGNNIARKEMSRSLHAEELDTEKGECKKASYEIQVSSLQKKNQELCSKVEELEKELMQEKQRNKELEIRIRNMEAAHKEAERQNQEQDKVLQSFTSQKLKGRVKMPI</sequence>
<dbReference type="PROSITE" id="PS50003">
    <property type="entry name" value="PH_DOMAIN"/>
    <property type="match status" value="1"/>
</dbReference>
<feature type="region of interest" description="Disordered" evidence="4">
    <location>
        <begin position="515"/>
        <end position="550"/>
    </location>
</feature>
<dbReference type="FunFam" id="1.10.555.10:FF:000015">
    <property type="entry name" value="rho GTPase-activating protein 25 isoform X1"/>
    <property type="match status" value="1"/>
</dbReference>
<dbReference type="Gene3D" id="2.30.29.30">
    <property type="entry name" value="Pleckstrin-homology domain (PH domain)/Phosphotyrosine-binding domain (PTB)"/>
    <property type="match status" value="1"/>
</dbReference>
<dbReference type="InterPro" id="IPR051025">
    <property type="entry name" value="RhoGAP"/>
</dbReference>
<name>A0A8X8BWT9_POLSE</name>
<evidence type="ECO:0000313" key="7">
    <source>
        <dbReference type="EMBL" id="KAG2469122.1"/>
    </source>
</evidence>
<dbReference type="PANTHER" id="PTHR15228">
    <property type="entry name" value="SPERMATHECAL PHYSIOLOGY VARIANT"/>
    <property type="match status" value="1"/>
</dbReference>
<dbReference type="CDD" id="cd04390">
    <property type="entry name" value="RhoGAP_ARHGAP22_24_25"/>
    <property type="match status" value="1"/>
</dbReference>
<dbReference type="Pfam" id="PF00620">
    <property type="entry name" value="RhoGAP"/>
    <property type="match status" value="1"/>
</dbReference>
<evidence type="ECO:0000259" key="5">
    <source>
        <dbReference type="PROSITE" id="PS50003"/>
    </source>
</evidence>
<dbReference type="SMART" id="SM00324">
    <property type="entry name" value="RhoGAP"/>
    <property type="match status" value="1"/>
</dbReference>
<feature type="region of interest" description="Disordered" evidence="4">
    <location>
        <begin position="355"/>
        <end position="378"/>
    </location>
</feature>
<dbReference type="InterPro" id="IPR008936">
    <property type="entry name" value="Rho_GTPase_activation_prot"/>
</dbReference>
<keyword evidence="2" id="KW-0597">Phosphoprotein</keyword>
<feature type="non-terminal residue" evidence="7">
    <location>
        <position position="668"/>
    </location>
</feature>
<feature type="region of interest" description="Disordered" evidence="4">
    <location>
        <begin position="637"/>
        <end position="668"/>
    </location>
</feature>
<keyword evidence="8" id="KW-1185">Reference proteome</keyword>
<evidence type="ECO:0000313" key="8">
    <source>
        <dbReference type="Proteomes" id="UP000886611"/>
    </source>
</evidence>
<dbReference type="EMBL" id="JAATIS010000220">
    <property type="protein sequence ID" value="KAG2469122.1"/>
    <property type="molecule type" value="Genomic_DNA"/>
</dbReference>
<comment type="caution">
    <text evidence="7">The sequence shown here is derived from an EMBL/GenBank/DDBJ whole genome shotgun (WGS) entry which is preliminary data.</text>
</comment>
<keyword evidence="1" id="KW-0343">GTPase activation</keyword>
<feature type="compositionally biased region" description="Polar residues" evidence="4">
    <location>
        <begin position="430"/>
        <end position="442"/>
    </location>
</feature>
<dbReference type="GO" id="GO:0007015">
    <property type="term" value="P:actin filament organization"/>
    <property type="evidence" value="ECO:0007669"/>
    <property type="project" value="TreeGrafter"/>
</dbReference>
<evidence type="ECO:0000256" key="1">
    <source>
        <dbReference type="ARBA" id="ARBA00022468"/>
    </source>
</evidence>
<evidence type="ECO:0000256" key="4">
    <source>
        <dbReference type="SAM" id="MobiDB-lite"/>
    </source>
</evidence>
<reference evidence="7 8" key="1">
    <citation type="journal article" date="2021" name="Cell">
        <title>Tracing the genetic footprints of vertebrate landing in non-teleost ray-finned fishes.</title>
        <authorList>
            <person name="Bi X."/>
            <person name="Wang K."/>
            <person name="Yang L."/>
            <person name="Pan H."/>
            <person name="Jiang H."/>
            <person name="Wei Q."/>
            <person name="Fang M."/>
            <person name="Yu H."/>
            <person name="Zhu C."/>
            <person name="Cai Y."/>
            <person name="He Y."/>
            <person name="Gan X."/>
            <person name="Zeng H."/>
            <person name="Yu D."/>
            <person name="Zhu Y."/>
            <person name="Jiang H."/>
            <person name="Qiu Q."/>
            <person name="Yang H."/>
            <person name="Zhang Y.E."/>
            <person name="Wang W."/>
            <person name="Zhu M."/>
            <person name="He S."/>
            <person name="Zhang G."/>
        </authorList>
    </citation>
    <scope>NUCLEOTIDE SEQUENCE [LARGE SCALE GENOMIC DNA]</scope>
    <source>
        <strain evidence="7">Bchr_013</strain>
    </source>
</reference>
<dbReference type="Gene3D" id="1.10.555.10">
    <property type="entry name" value="Rho GTPase activation protein"/>
    <property type="match status" value="1"/>
</dbReference>
<dbReference type="InterPro" id="IPR011993">
    <property type="entry name" value="PH-like_dom_sf"/>
</dbReference>
<dbReference type="Proteomes" id="UP000886611">
    <property type="component" value="Unassembled WGS sequence"/>
</dbReference>
<dbReference type="InterPro" id="IPR000198">
    <property type="entry name" value="RhoGAP_dom"/>
</dbReference>
<dbReference type="Pfam" id="PF00169">
    <property type="entry name" value="PH"/>
    <property type="match status" value="1"/>
</dbReference>
<feature type="domain" description="Rho-GAP" evidence="6">
    <location>
        <begin position="150"/>
        <end position="344"/>
    </location>
</feature>
<feature type="non-terminal residue" evidence="7">
    <location>
        <position position="1"/>
    </location>
</feature>
<dbReference type="GO" id="GO:0051058">
    <property type="term" value="P:negative regulation of small GTPase mediated signal transduction"/>
    <property type="evidence" value="ECO:0007669"/>
    <property type="project" value="TreeGrafter"/>
</dbReference>
<evidence type="ECO:0000259" key="6">
    <source>
        <dbReference type="PROSITE" id="PS50238"/>
    </source>
</evidence>
<dbReference type="SUPFAM" id="SSF50729">
    <property type="entry name" value="PH domain-like"/>
    <property type="match status" value="1"/>
</dbReference>
<proteinExistence type="predicted"/>
<evidence type="ECO:0000256" key="3">
    <source>
        <dbReference type="ARBA" id="ARBA00023054"/>
    </source>
</evidence>
<dbReference type="PANTHER" id="PTHR15228:SF20">
    <property type="entry name" value="RHO GTPASE-ACTIVATING PROTEIN 25"/>
    <property type="match status" value="1"/>
</dbReference>
<feature type="compositionally biased region" description="Low complexity" evidence="4">
    <location>
        <begin position="536"/>
        <end position="550"/>
    </location>
</feature>
<dbReference type="GO" id="GO:0006911">
    <property type="term" value="P:phagocytosis, engulfment"/>
    <property type="evidence" value="ECO:0007669"/>
    <property type="project" value="TreeGrafter"/>
</dbReference>
<dbReference type="SUPFAM" id="SSF48350">
    <property type="entry name" value="GTPase activation domain, GAP"/>
    <property type="match status" value="1"/>
</dbReference>
<feature type="domain" description="PH" evidence="5">
    <location>
        <begin position="21"/>
        <end position="140"/>
    </location>
</feature>
<organism evidence="7 8">
    <name type="scientific">Polypterus senegalus</name>
    <name type="common">Senegal bichir</name>
    <dbReference type="NCBI Taxonomy" id="55291"/>
    <lineage>
        <taxon>Eukaryota</taxon>
        <taxon>Metazoa</taxon>
        <taxon>Chordata</taxon>
        <taxon>Craniata</taxon>
        <taxon>Vertebrata</taxon>
        <taxon>Euteleostomi</taxon>
        <taxon>Actinopterygii</taxon>
        <taxon>Polypteriformes</taxon>
        <taxon>Polypteridae</taxon>
        <taxon>Polypterus</taxon>
    </lineage>
</organism>
<dbReference type="AlphaFoldDB" id="A0A8X8BWT9"/>
<feature type="region of interest" description="Disordered" evidence="4">
    <location>
        <begin position="430"/>
        <end position="450"/>
    </location>
</feature>
<gene>
    <name evidence="7" type="primary">Arhgap25</name>
    <name evidence="7" type="ORF">GTO96_0004198</name>
</gene>
<dbReference type="InterPro" id="IPR001849">
    <property type="entry name" value="PH_domain"/>
</dbReference>